<feature type="transmembrane region" description="Helical" evidence="1">
    <location>
        <begin position="167"/>
        <end position="185"/>
    </location>
</feature>
<feature type="transmembrane region" description="Helical" evidence="1">
    <location>
        <begin position="118"/>
        <end position="138"/>
    </location>
</feature>
<evidence type="ECO:0000256" key="1">
    <source>
        <dbReference type="SAM" id="Phobius"/>
    </source>
</evidence>
<dbReference type="PANTHER" id="PTHR34765:SF1">
    <property type="entry name" value="CASPASE RECRUITMENT DOMAIN-CONTAINING PROTEIN 19"/>
    <property type="match status" value="1"/>
</dbReference>
<dbReference type="PANTHER" id="PTHR34765">
    <property type="entry name" value="CASPASE RECRUITMENT DOMAIN-CONTAINING PROTEIN 19"/>
    <property type="match status" value="1"/>
</dbReference>
<dbReference type="Proteomes" id="UP000007635">
    <property type="component" value="Chromosome XVII"/>
</dbReference>
<protein>
    <submittedName>
        <fullName evidence="2">Uncharacterized protein</fullName>
    </submittedName>
</protein>
<keyword evidence="1" id="KW-1133">Transmembrane helix</keyword>
<reference evidence="2" key="3">
    <citation type="submission" date="2025-09" db="UniProtKB">
        <authorList>
            <consortium name="Ensembl"/>
        </authorList>
    </citation>
    <scope>IDENTIFICATION</scope>
</reference>
<reference evidence="2" key="2">
    <citation type="submission" date="2025-08" db="UniProtKB">
        <authorList>
            <consortium name="Ensembl"/>
        </authorList>
    </citation>
    <scope>IDENTIFICATION</scope>
</reference>
<evidence type="ECO:0000313" key="2">
    <source>
        <dbReference type="Ensembl" id="ENSGACP00000055473.1"/>
    </source>
</evidence>
<evidence type="ECO:0000313" key="3">
    <source>
        <dbReference type="Proteomes" id="UP000007635"/>
    </source>
</evidence>
<dbReference type="AlphaFoldDB" id="A0AAQ4QYQ6"/>
<accession>A0AAQ4QYQ6</accession>
<keyword evidence="3" id="KW-1185">Reference proteome</keyword>
<dbReference type="Ensembl" id="ENSGACT00000073573.1">
    <property type="protein sequence ID" value="ENSGACP00000055473.1"/>
    <property type="gene ID" value="ENSGACG00000033550.1"/>
</dbReference>
<dbReference type="InterPro" id="IPR043574">
    <property type="entry name" value="CARD19"/>
</dbReference>
<dbReference type="GO" id="GO:0005739">
    <property type="term" value="C:mitochondrion"/>
    <property type="evidence" value="ECO:0007669"/>
    <property type="project" value="TreeGrafter"/>
</dbReference>
<proteinExistence type="predicted"/>
<sequence length="222" mass="24524">AIAFKNNNNSSSFWRGRVVRASRFQTIISTSRNVLNGCYFYPVQELGRAHRCPPRGAAGTPAGERRGGVQGVLQGSSLARGGGLLQLAHAAAPQRFVPKYLFSKSGVTFIHHLDITECFIHVILFILVLGTFFLIGTLKQFDPDSLDPLAHPRVYQQKYVLNDRGPLFFLGCFSVAMGMALLYYYSEAKVTGGSRALGMAALGLKRKAQEVLIWYSEETLMM</sequence>
<reference evidence="2 3" key="1">
    <citation type="journal article" date="2021" name="G3 (Bethesda)">
        <title>Improved contiguity of the threespine stickleback genome using long-read sequencing.</title>
        <authorList>
            <person name="Nath S."/>
            <person name="Shaw D.E."/>
            <person name="White M.A."/>
        </authorList>
    </citation>
    <scope>NUCLEOTIDE SEQUENCE [LARGE SCALE GENOMIC DNA]</scope>
    <source>
        <strain evidence="2 3">Lake Benthic</strain>
    </source>
</reference>
<organism evidence="2 3">
    <name type="scientific">Gasterosteus aculeatus aculeatus</name>
    <name type="common">three-spined stickleback</name>
    <dbReference type="NCBI Taxonomy" id="481459"/>
    <lineage>
        <taxon>Eukaryota</taxon>
        <taxon>Metazoa</taxon>
        <taxon>Chordata</taxon>
        <taxon>Craniata</taxon>
        <taxon>Vertebrata</taxon>
        <taxon>Euteleostomi</taxon>
        <taxon>Actinopterygii</taxon>
        <taxon>Neopterygii</taxon>
        <taxon>Teleostei</taxon>
        <taxon>Neoteleostei</taxon>
        <taxon>Acanthomorphata</taxon>
        <taxon>Eupercaria</taxon>
        <taxon>Perciformes</taxon>
        <taxon>Cottioidei</taxon>
        <taxon>Gasterosteales</taxon>
        <taxon>Gasterosteidae</taxon>
        <taxon>Gasterosteus</taxon>
    </lineage>
</organism>
<keyword evidence="1" id="KW-0812">Transmembrane</keyword>
<name>A0AAQ4QYQ6_GASAC</name>
<keyword evidence="1" id="KW-0472">Membrane</keyword>